<protein>
    <submittedName>
        <fullName evidence="1">Uncharacterized protein</fullName>
    </submittedName>
</protein>
<comment type="caution">
    <text evidence="1">The sequence shown here is derived from an EMBL/GenBank/DDBJ whole genome shotgun (WGS) entry which is preliminary data.</text>
</comment>
<accession>A0A328K1A6</accession>
<reference evidence="1 2" key="1">
    <citation type="submission" date="2013-04" db="EMBL/GenBank/DDBJ databases">
        <title>Hyphomonas sp. T24B3 Genome Sequencing.</title>
        <authorList>
            <person name="Lai Q."/>
            <person name="Shao Z."/>
        </authorList>
    </citation>
    <scope>NUCLEOTIDE SEQUENCE [LARGE SCALE GENOMIC DNA]</scope>
    <source>
        <strain evidence="1 2">T24B3</strain>
    </source>
</reference>
<gene>
    <name evidence="1" type="ORF">HY3_02330</name>
</gene>
<proteinExistence type="predicted"/>
<dbReference type="Proteomes" id="UP000249123">
    <property type="component" value="Unassembled WGS sequence"/>
</dbReference>
<keyword evidence="2" id="KW-1185">Reference proteome</keyword>
<dbReference type="STRING" id="1280941.HY2_03165"/>
<dbReference type="AlphaFoldDB" id="A0A062TVR7"/>
<evidence type="ECO:0000313" key="2">
    <source>
        <dbReference type="Proteomes" id="UP000249123"/>
    </source>
</evidence>
<dbReference type="EMBL" id="AWFB01000023">
    <property type="protein sequence ID" value="RAN33206.1"/>
    <property type="molecule type" value="Genomic_DNA"/>
</dbReference>
<organism evidence="1 2">
    <name type="scientific">Hyphomonas pacifica</name>
    <dbReference type="NCBI Taxonomy" id="1280941"/>
    <lineage>
        <taxon>Bacteria</taxon>
        <taxon>Pseudomonadati</taxon>
        <taxon>Pseudomonadota</taxon>
        <taxon>Alphaproteobacteria</taxon>
        <taxon>Hyphomonadales</taxon>
        <taxon>Hyphomonadaceae</taxon>
        <taxon>Hyphomonas</taxon>
    </lineage>
</organism>
<evidence type="ECO:0000313" key="1">
    <source>
        <dbReference type="EMBL" id="RAN33206.1"/>
    </source>
</evidence>
<accession>A0A062TVR7</accession>
<name>A0A062TVR7_9PROT</name>
<sequence>MRRILAKLSLAAFAFGAGMTWGIIADAAEMGMLKGF</sequence>